<proteinExistence type="predicted"/>
<dbReference type="EMBL" id="CP005974">
    <property type="protein sequence ID" value="AJR07867.1"/>
    <property type="molecule type" value="Genomic_DNA"/>
</dbReference>
<evidence type="ECO:0000313" key="2">
    <source>
        <dbReference type="Proteomes" id="UP000032303"/>
    </source>
</evidence>
<dbReference type="AlphaFoldDB" id="A0A0C5WNF4"/>
<keyword evidence="2" id="KW-1185">Reference proteome</keyword>
<reference evidence="1 2" key="1">
    <citation type="submission" date="2013-05" db="EMBL/GenBank/DDBJ databases">
        <title>Complete genome sequence of the lipase-producing bacterium Photobacterium gaetbulicola Gung47.</title>
        <authorList>
            <person name="Kim Y.-O."/>
        </authorList>
    </citation>
    <scope>NUCLEOTIDE SEQUENCE [LARGE SCALE GENOMIC DNA]</scope>
    <source>
        <strain evidence="1 2">Gung47</strain>
    </source>
</reference>
<dbReference type="KEGG" id="pgb:H744_2c1188"/>
<dbReference type="Proteomes" id="UP000032303">
    <property type="component" value="Chromosome 2"/>
</dbReference>
<name>A0A0C5WNF4_9GAMM</name>
<dbReference type="PATRIC" id="fig|658445.3.peg.3078"/>
<organism evidence="1 2">
    <name type="scientific">Photobacterium gaetbulicola Gung47</name>
    <dbReference type="NCBI Taxonomy" id="658445"/>
    <lineage>
        <taxon>Bacteria</taxon>
        <taxon>Pseudomonadati</taxon>
        <taxon>Pseudomonadota</taxon>
        <taxon>Gammaproteobacteria</taxon>
        <taxon>Vibrionales</taxon>
        <taxon>Vibrionaceae</taxon>
        <taxon>Photobacterium</taxon>
    </lineage>
</organism>
<dbReference type="HOGENOM" id="CLU_2383597_0_0_6"/>
<dbReference type="STRING" id="658445.H744_2c1188"/>
<accession>A0A0C5WNF4</accession>
<sequence length="94" mass="10287">MNTNRENECGPMPDKTLEQVLIALQKSISRVNSMSSKVPPTQARALILGDIDFDISLKCDQDGDKLRISNSGGISLNLKGIINTDMDITHEEEG</sequence>
<protein>
    <submittedName>
        <fullName evidence="1">Uncharacterized protein</fullName>
    </submittedName>
</protein>
<dbReference type="OrthoDB" id="9971801at2"/>
<evidence type="ECO:0000313" key="1">
    <source>
        <dbReference type="EMBL" id="AJR07867.1"/>
    </source>
</evidence>
<gene>
    <name evidence="1" type="ORF">H744_2c1188</name>
</gene>